<sequence>MSFPPPLPPLPQTQCLSSNTFKVPPLDGSLTVPELYEWVAKNSPKHPLFVYPTESGEVKTIYWDDAIRAIHKCAKIVKETISPALHTPQEEAPVIAILAQCDSPSYLAMHMSILRANCVSFLISSRNSPAAVAHLIKEVNVEYVAVGYEYSMKTLLKDTFEILKSQYPEARLPGVITVPHYEDLYGSTSEVDAVDMEDLPFHRKNPGDLMVYLHSSGSTSFPKPIAFSNRRLLEMAHVIFYGEKDSTGFILSQHVIPLFHMMGMAQLQWVCAAGLVLSIFEPKIPATLPTPDSVYEAARMTKSQAILAPPSIIEAWSTNPEHVKWLAGLEGVLYGGAPLNHAVGNYLISQGVAIHSGYGSTEAGVLSRYLPS</sequence>
<dbReference type="GO" id="GO:0006631">
    <property type="term" value="P:fatty acid metabolic process"/>
    <property type="evidence" value="ECO:0007669"/>
    <property type="project" value="TreeGrafter"/>
</dbReference>
<dbReference type="HOGENOM" id="CLU_002220_3_0_1"/>
<dbReference type="SUPFAM" id="SSF56801">
    <property type="entry name" value="Acetyl-CoA synthetase-like"/>
    <property type="match status" value="1"/>
</dbReference>
<dbReference type="EMBL" id="KN837272">
    <property type="protein sequence ID" value="KIJ29951.1"/>
    <property type="molecule type" value="Genomic_DNA"/>
</dbReference>
<accession>A0A0C9UX90</accession>
<evidence type="ECO:0000313" key="3">
    <source>
        <dbReference type="Proteomes" id="UP000054279"/>
    </source>
</evidence>
<dbReference type="OrthoDB" id="429813at2759"/>
<dbReference type="PROSITE" id="PS00455">
    <property type="entry name" value="AMP_BINDING"/>
    <property type="match status" value="1"/>
</dbReference>
<reference evidence="2 3" key="1">
    <citation type="submission" date="2014-06" db="EMBL/GenBank/DDBJ databases">
        <title>Evolutionary Origins and Diversification of the Mycorrhizal Mutualists.</title>
        <authorList>
            <consortium name="DOE Joint Genome Institute"/>
            <consortium name="Mycorrhizal Genomics Consortium"/>
            <person name="Kohler A."/>
            <person name="Kuo A."/>
            <person name="Nagy L.G."/>
            <person name="Floudas D."/>
            <person name="Copeland A."/>
            <person name="Barry K.W."/>
            <person name="Cichocki N."/>
            <person name="Veneault-Fourrey C."/>
            <person name="LaButti K."/>
            <person name="Lindquist E.A."/>
            <person name="Lipzen A."/>
            <person name="Lundell T."/>
            <person name="Morin E."/>
            <person name="Murat C."/>
            <person name="Riley R."/>
            <person name="Ohm R."/>
            <person name="Sun H."/>
            <person name="Tunlid A."/>
            <person name="Henrissat B."/>
            <person name="Grigoriev I.V."/>
            <person name="Hibbett D.S."/>
            <person name="Martin F."/>
        </authorList>
    </citation>
    <scope>NUCLEOTIDE SEQUENCE [LARGE SCALE GENOMIC DNA]</scope>
    <source>
        <strain evidence="2 3">SS14</strain>
    </source>
</reference>
<name>A0A0C9UX90_SPHS4</name>
<dbReference type="InterPro" id="IPR020845">
    <property type="entry name" value="AMP-binding_CS"/>
</dbReference>
<evidence type="ECO:0000313" key="2">
    <source>
        <dbReference type="EMBL" id="KIJ29951.1"/>
    </source>
</evidence>
<keyword evidence="3" id="KW-1185">Reference proteome</keyword>
<dbReference type="AlphaFoldDB" id="A0A0C9UX90"/>
<organism evidence="2 3">
    <name type="scientific">Sphaerobolus stellatus (strain SS14)</name>
    <dbReference type="NCBI Taxonomy" id="990650"/>
    <lineage>
        <taxon>Eukaryota</taxon>
        <taxon>Fungi</taxon>
        <taxon>Dikarya</taxon>
        <taxon>Basidiomycota</taxon>
        <taxon>Agaricomycotina</taxon>
        <taxon>Agaricomycetes</taxon>
        <taxon>Phallomycetidae</taxon>
        <taxon>Geastrales</taxon>
        <taxon>Sphaerobolaceae</taxon>
        <taxon>Sphaerobolus</taxon>
    </lineage>
</organism>
<protein>
    <recommendedName>
        <fullName evidence="1">AMP-dependent synthetase/ligase domain-containing protein</fullName>
    </recommendedName>
</protein>
<dbReference type="PANTHER" id="PTHR43201:SF3">
    <property type="entry name" value="ENZYME, PUTATIVE (JCVI)-RELATED"/>
    <property type="match status" value="1"/>
</dbReference>
<proteinExistence type="predicted"/>
<dbReference type="Proteomes" id="UP000054279">
    <property type="component" value="Unassembled WGS sequence"/>
</dbReference>
<dbReference type="InterPro" id="IPR042099">
    <property type="entry name" value="ANL_N_sf"/>
</dbReference>
<dbReference type="PANTHER" id="PTHR43201">
    <property type="entry name" value="ACYL-COA SYNTHETASE"/>
    <property type="match status" value="1"/>
</dbReference>
<dbReference type="Gene3D" id="3.40.50.12780">
    <property type="entry name" value="N-terminal domain of ligase-like"/>
    <property type="match status" value="1"/>
</dbReference>
<dbReference type="Pfam" id="PF00501">
    <property type="entry name" value="AMP-binding"/>
    <property type="match status" value="1"/>
</dbReference>
<dbReference type="InterPro" id="IPR000873">
    <property type="entry name" value="AMP-dep_synth/lig_dom"/>
</dbReference>
<gene>
    <name evidence="2" type="ORF">M422DRAFT_36775</name>
</gene>
<dbReference type="GO" id="GO:0031956">
    <property type="term" value="F:medium-chain fatty acid-CoA ligase activity"/>
    <property type="evidence" value="ECO:0007669"/>
    <property type="project" value="TreeGrafter"/>
</dbReference>
<feature type="domain" description="AMP-dependent synthetase/ligase" evidence="1">
    <location>
        <begin position="94"/>
        <end position="367"/>
    </location>
</feature>
<evidence type="ECO:0000259" key="1">
    <source>
        <dbReference type="Pfam" id="PF00501"/>
    </source>
</evidence>